<feature type="transmembrane region" description="Helical" evidence="1">
    <location>
        <begin position="33"/>
        <end position="56"/>
    </location>
</feature>
<dbReference type="AlphaFoldDB" id="A0A227P2J6"/>
<feature type="transmembrane region" description="Helical" evidence="1">
    <location>
        <begin position="6"/>
        <end position="21"/>
    </location>
</feature>
<protein>
    <submittedName>
        <fullName evidence="2">Uncharacterized protein</fullName>
    </submittedName>
</protein>
<dbReference type="Proteomes" id="UP000214684">
    <property type="component" value="Unassembled WGS sequence"/>
</dbReference>
<evidence type="ECO:0000256" key="1">
    <source>
        <dbReference type="SAM" id="Phobius"/>
    </source>
</evidence>
<proteinExistence type="predicted"/>
<accession>A0A227P2J6</accession>
<keyword evidence="3" id="KW-1185">Reference proteome</keyword>
<reference evidence="2 3" key="1">
    <citation type="submission" date="2016-11" db="EMBL/GenBank/DDBJ databases">
        <title>Whole genomes of Flavobacteriaceae.</title>
        <authorList>
            <person name="Stine C."/>
            <person name="Li C."/>
            <person name="Tadesse D."/>
        </authorList>
    </citation>
    <scope>NUCLEOTIDE SEQUENCE [LARGE SCALE GENOMIC DNA]</scope>
    <source>
        <strain evidence="2 3">DSM 24704</strain>
    </source>
</reference>
<organism evidence="2 3">
    <name type="scientific">Flavobacterium araucananum</name>
    <dbReference type="NCBI Taxonomy" id="946678"/>
    <lineage>
        <taxon>Bacteria</taxon>
        <taxon>Pseudomonadati</taxon>
        <taxon>Bacteroidota</taxon>
        <taxon>Flavobacteriia</taxon>
        <taxon>Flavobacteriales</taxon>
        <taxon>Flavobacteriaceae</taxon>
        <taxon>Flavobacterium</taxon>
    </lineage>
</organism>
<keyword evidence="1" id="KW-0472">Membrane</keyword>
<name>A0A227P2J6_9FLAO</name>
<evidence type="ECO:0000313" key="2">
    <source>
        <dbReference type="EMBL" id="OXG03634.1"/>
    </source>
</evidence>
<comment type="caution">
    <text evidence="2">The sequence shown here is derived from an EMBL/GenBank/DDBJ whole genome shotgun (WGS) entry which is preliminary data.</text>
</comment>
<evidence type="ECO:0000313" key="3">
    <source>
        <dbReference type="Proteomes" id="UP000214684"/>
    </source>
</evidence>
<gene>
    <name evidence="2" type="ORF">B0A64_17115</name>
</gene>
<dbReference type="EMBL" id="MUGS01000038">
    <property type="protein sequence ID" value="OXG03634.1"/>
    <property type="molecule type" value="Genomic_DNA"/>
</dbReference>
<keyword evidence="1" id="KW-0812">Transmembrane</keyword>
<sequence length="66" mass="7379">MGLSLIVVLIHTIFIITLFFTQKQFNASGEIILAFKISLIMMVIFMLQGFAMINLFKHTVGAEDGT</sequence>
<keyword evidence="1" id="KW-1133">Transmembrane helix</keyword>